<keyword evidence="3" id="KW-1185">Reference proteome</keyword>
<evidence type="ECO:0000313" key="2">
    <source>
        <dbReference type="EMBL" id="CAG5110048.1"/>
    </source>
</evidence>
<gene>
    <name evidence="2" type="ORF">OKIOD_LOCUS13262</name>
</gene>
<reference evidence="2 3" key="1">
    <citation type="submission" date="2021-04" db="EMBL/GenBank/DDBJ databases">
        <authorList>
            <person name="Bliznina A."/>
        </authorList>
    </citation>
    <scope>NUCLEOTIDE SEQUENCE [LARGE SCALE GENOMIC DNA]</scope>
</reference>
<dbReference type="InterPro" id="IPR027417">
    <property type="entry name" value="P-loop_NTPase"/>
</dbReference>
<dbReference type="Proteomes" id="UP001158576">
    <property type="component" value="Chromosome 2"/>
</dbReference>
<dbReference type="InterPro" id="IPR040632">
    <property type="entry name" value="Sulfotransfer_4"/>
</dbReference>
<protein>
    <submittedName>
        <fullName evidence="2">Oidioi.mRNA.OKI2018_I69.chr2.g4497.t1.cds</fullName>
    </submittedName>
</protein>
<dbReference type="EMBL" id="OU015567">
    <property type="protein sequence ID" value="CAG5110048.1"/>
    <property type="molecule type" value="Genomic_DNA"/>
</dbReference>
<name>A0ABN7SX92_OIKDI</name>
<organism evidence="2 3">
    <name type="scientific">Oikopleura dioica</name>
    <name type="common">Tunicate</name>
    <dbReference type="NCBI Taxonomy" id="34765"/>
    <lineage>
        <taxon>Eukaryota</taxon>
        <taxon>Metazoa</taxon>
        <taxon>Chordata</taxon>
        <taxon>Tunicata</taxon>
        <taxon>Appendicularia</taxon>
        <taxon>Copelata</taxon>
        <taxon>Oikopleuridae</taxon>
        <taxon>Oikopleura</taxon>
    </lineage>
</organism>
<dbReference type="Pfam" id="PF17784">
    <property type="entry name" value="Sulfotransfer_4"/>
    <property type="match status" value="1"/>
</dbReference>
<accession>A0ABN7SX92</accession>
<feature type="region of interest" description="Disordered" evidence="1">
    <location>
        <begin position="1"/>
        <end position="21"/>
    </location>
</feature>
<dbReference type="Gene3D" id="3.40.50.300">
    <property type="entry name" value="P-loop containing nucleotide triphosphate hydrolases"/>
    <property type="match status" value="1"/>
</dbReference>
<dbReference type="SUPFAM" id="SSF52540">
    <property type="entry name" value="P-loop containing nucleoside triphosphate hydrolases"/>
    <property type="match status" value="1"/>
</dbReference>
<proteinExistence type="predicted"/>
<sequence>MARSWLGKGIEKGNSTAPENQQLTSDLDNFWAWPSSDWEQFYINWVRYVQTVIPKERLLVFNVKEGVKPLEKFLGLDLPEDYVMPFVHETAQYAILLKEYRIRIISASASRLG</sequence>
<evidence type="ECO:0000313" key="3">
    <source>
        <dbReference type="Proteomes" id="UP001158576"/>
    </source>
</evidence>
<evidence type="ECO:0000256" key="1">
    <source>
        <dbReference type="SAM" id="MobiDB-lite"/>
    </source>
</evidence>